<proteinExistence type="predicted"/>
<dbReference type="InterPro" id="IPR000742">
    <property type="entry name" value="EGF"/>
</dbReference>
<feature type="domain" description="F5/8 type C" evidence="2">
    <location>
        <begin position="169"/>
        <end position="325"/>
    </location>
</feature>
<dbReference type="PANTHER" id="PTHR24543">
    <property type="entry name" value="MULTICOPPER OXIDASE-RELATED"/>
    <property type="match status" value="1"/>
</dbReference>
<dbReference type="CDD" id="cd00057">
    <property type="entry name" value="FA58C"/>
    <property type="match status" value="2"/>
</dbReference>
<dbReference type="InterPro" id="IPR049883">
    <property type="entry name" value="NOTCH1_EGF-like"/>
</dbReference>
<dbReference type="Gene3D" id="2.60.120.260">
    <property type="entry name" value="Galactose-binding domain-like"/>
    <property type="match status" value="2"/>
</dbReference>
<dbReference type="Proteomes" id="UP001159405">
    <property type="component" value="Unassembled WGS sequence"/>
</dbReference>
<sequence length="437" mass="49296">MSVLSIEYNRIIIFKEPIPDRVLPDHVIRTEKVLNEGGCRVKCFLEPKCVSINVGPAGAHTRTCELNNATDESPSLSSLKKMEHYIHFAIENFCRINDDPCPGENELCEAGFTEKRYRCVCRDGFKFVNDNCTDVDECESSSLNNCSPNEKCVNEHGSFRCECINIGPCKECHDALGVESGAISDRQMSASSQWDENYAASQGRLYVEAVSGKSGSWSAKDNNVSQWLQVDLGNPHTKVTALATQGRSDYSQWVTKYKVQYSGDGVSFQYFMEEQSSQIREFVGNTDRDTVVYHKLSRAIRVRYIRFRPVAWHKHISMRVEIYGCKECADDLGMENNRISDGQISASSELSPNHKANQGRLYYTTDGGKGGAWSAKTTDKNQWLQIDLDGLYATVTAVATQGRHDEDEWVTEYMLQYSNETSNFQHYREPGQTSNEA</sequence>
<dbReference type="PANTHER" id="PTHR24543:SF325">
    <property type="entry name" value="F5_8 TYPE C DOMAIN-CONTAINING PROTEIN"/>
    <property type="match status" value="1"/>
</dbReference>
<dbReference type="Pfam" id="PF00754">
    <property type="entry name" value="F5_F8_type_C"/>
    <property type="match status" value="2"/>
</dbReference>
<comment type="caution">
    <text evidence="3">The sequence shown here is derived from an EMBL/GenBank/DDBJ whole genome shotgun (WGS) entry which is preliminary data.</text>
</comment>
<evidence type="ECO:0000313" key="4">
    <source>
        <dbReference type="Proteomes" id="UP001159405"/>
    </source>
</evidence>
<gene>
    <name evidence="3" type="ORF">PLOB_00020246</name>
</gene>
<feature type="domain" description="F5/8 type C" evidence="2">
    <location>
        <begin position="328"/>
        <end position="437"/>
    </location>
</feature>
<dbReference type="PROSITE" id="PS01186">
    <property type="entry name" value="EGF_2"/>
    <property type="match status" value="1"/>
</dbReference>
<protein>
    <recommendedName>
        <fullName evidence="2">F5/8 type C domain-containing protein</fullName>
    </recommendedName>
</protein>
<reference evidence="3 4" key="1">
    <citation type="submission" date="2022-05" db="EMBL/GenBank/DDBJ databases">
        <authorList>
            <consortium name="Genoscope - CEA"/>
            <person name="William W."/>
        </authorList>
    </citation>
    <scope>NUCLEOTIDE SEQUENCE [LARGE SCALE GENOMIC DNA]</scope>
</reference>
<evidence type="ECO:0000256" key="1">
    <source>
        <dbReference type="ARBA" id="ARBA00023157"/>
    </source>
</evidence>
<evidence type="ECO:0000259" key="2">
    <source>
        <dbReference type="PROSITE" id="PS50022"/>
    </source>
</evidence>
<dbReference type="PROSITE" id="PS01187">
    <property type="entry name" value="EGF_CA"/>
    <property type="match status" value="1"/>
</dbReference>
<dbReference type="SUPFAM" id="SSF49785">
    <property type="entry name" value="Galactose-binding domain-like"/>
    <property type="match status" value="2"/>
</dbReference>
<dbReference type="Pfam" id="PF07645">
    <property type="entry name" value="EGF_CA"/>
    <property type="match status" value="1"/>
</dbReference>
<dbReference type="EMBL" id="CALNXK010000237">
    <property type="protein sequence ID" value="CAH3178270.1"/>
    <property type="molecule type" value="Genomic_DNA"/>
</dbReference>
<dbReference type="Gene3D" id="2.10.25.10">
    <property type="entry name" value="Laminin"/>
    <property type="match status" value="1"/>
</dbReference>
<keyword evidence="1" id="KW-1015">Disulfide bond</keyword>
<dbReference type="InterPro" id="IPR008979">
    <property type="entry name" value="Galactose-bd-like_sf"/>
</dbReference>
<dbReference type="InterPro" id="IPR018097">
    <property type="entry name" value="EGF_Ca-bd_CS"/>
</dbReference>
<accession>A0ABN8RFU0</accession>
<dbReference type="CDD" id="cd00054">
    <property type="entry name" value="EGF_CA"/>
    <property type="match status" value="1"/>
</dbReference>
<name>A0ABN8RFU0_9CNID</name>
<evidence type="ECO:0000313" key="3">
    <source>
        <dbReference type="EMBL" id="CAH3178270.1"/>
    </source>
</evidence>
<keyword evidence="4" id="KW-1185">Reference proteome</keyword>
<dbReference type="InterPro" id="IPR000421">
    <property type="entry name" value="FA58C"/>
</dbReference>
<organism evidence="3 4">
    <name type="scientific">Porites lobata</name>
    <dbReference type="NCBI Taxonomy" id="104759"/>
    <lineage>
        <taxon>Eukaryota</taxon>
        <taxon>Metazoa</taxon>
        <taxon>Cnidaria</taxon>
        <taxon>Anthozoa</taxon>
        <taxon>Hexacorallia</taxon>
        <taxon>Scleractinia</taxon>
        <taxon>Fungiina</taxon>
        <taxon>Poritidae</taxon>
        <taxon>Porites</taxon>
    </lineage>
</organism>
<dbReference type="PROSITE" id="PS50022">
    <property type="entry name" value="FA58C_3"/>
    <property type="match status" value="2"/>
</dbReference>
<dbReference type="SMART" id="SM00231">
    <property type="entry name" value="FA58C"/>
    <property type="match status" value="1"/>
</dbReference>
<dbReference type="PROSITE" id="PS01286">
    <property type="entry name" value="FA58C_2"/>
    <property type="match status" value="1"/>
</dbReference>